<dbReference type="PANTHER" id="PTHR43245">
    <property type="entry name" value="BIFUNCTIONAL POLYMYXIN RESISTANCE PROTEIN ARNA"/>
    <property type="match status" value="1"/>
</dbReference>
<gene>
    <name evidence="2" type="ORF">C4K46_09420</name>
</gene>
<comment type="caution">
    <text evidence="2">The sequence shown here is derived from an EMBL/GenBank/DDBJ whole genome shotgun (WGS) entry which is preliminary data.</text>
</comment>
<dbReference type="RefSeq" id="WP_209628888.1">
    <property type="nucleotide sequence ID" value="NZ_PRDG01000006.1"/>
</dbReference>
<dbReference type="InterPro" id="IPR036291">
    <property type="entry name" value="NAD(P)-bd_dom_sf"/>
</dbReference>
<dbReference type="Gene3D" id="3.40.50.720">
    <property type="entry name" value="NAD(P)-binding Rossmann-like Domain"/>
    <property type="match status" value="1"/>
</dbReference>
<sequence>MKVLVTGATGFLGGYVIKELLGRGYEVRAFGRNQELGQALIKEGVDFVSGDFTKEAEIMAACQGMDAVVHAGALSTIWGPWSDFYQANVYGTQLVLKACMEHGIKRLVYISSPSIYAAAKDQLGIKETDAPQENNLNNYIKSKLMAERLIKNCPQIPSIVLRPRGLFGIGDNSILPRVLAMSQRLGLPLLKGGQQLMDMTCVENVALAIALALEAKDEAVGQIYNITNGEPRTFKSLLDELLDGLGQEKRYLRLPAGLIGFFASSLEGFYRLFQLKKEPPLTRYSYYLLRYSQTLDISKAQEDLGYEPRMSLSEGIENYVKHYRES</sequence>
<organism evidence="2 3">
    <name type="scientific">Streptococcus oricebi</name>
    <dbReference type="NCBI Taxonomy" id="1547447"/>
    <lineage>
        <taxon>Bacteria</taxon>
        <taxon>Bacillati</taxon>
        <taxon>Bacillota</taxon>
        <taxon>Bacilli</taxon>
        <taxon>Lactobacillales</taxon>
        <taxon>Streptococcaceae</taxon>
        <taxon>Streptococcus</taxon>
    </lineage>
</organism>
<dbReference type="EMBL" id="PRDG01000006">
    <property type="protein sequence ID" value="MBP2624153.1"/>
    <property type="molecule type" value="Genomic_DNA"/>
</dbReference>
<dbReference type="SUPFAM" id="SSF51735">
    <property type="entry name" value="NAD(P)-binding Rossmann-fold domains"/>
    <property type="match status" value="1"/>
</dbReference>
<evidence type="ECO:0000259" key="1">
    <source>
        <dbReference type="Pfam" id="PF01370"/>
    </source>
</evidence>
<protein>
    <submittedName>
        <fullName evidence="2">NAD-dependent dehydratase</fullName>
    </submittedName>
</protein>
<dbReference type="Proteomes" id="UP001519296">
    <property type="component" value="Unassembled WGS sequence"/>
</dbReference>
<dbReference type="Pfam" id="PF01370">
    <property type="entry name" value="Epimerase"/>
    <property type="match status" value="1"/>
</dbReference>
<reference evidence="2 3" key="1">
    <citation type="submission" date="2018-02" db="EMBL/GenBank/DDBJ databases">
        <title>Draft genome sequence of Streptococcus oricebi CCUG 70868T type strain.</title>
        <authorList>
            <person name="Mendez V."/>
            <person name="Salva-Serra F."/>
            <person name="Jaen-Luchoro D."/>
            <person name="Gonzales-Siles L."/>
            <person name="Karlsson R."/>
            <person name="Engstrom-Jakobsson H."/>
            <person name="Busquets A."/>
            <person name="Gomila M."/>
            <person name="Pineiro-Iglesias B."/>
            <person name="Bennasar-Figueras A."/>
            <person name="Seeger M."/>
            <person name="Moore E."/>
        </authorList>
    </citation>
    <scope>NUCLEOTIDE SEQUENCE [LARGE SCALE GENOMIC DNA]</scope>
    <source>
        <strain evidence="2 3">CCUG 70868</strain>
    </source>
</reference>
<proteinExistence type="predicted"/>
<accession>A0ABS5B6L8</accession>
<feature type="domain" description="NAD-dependent epimerase/dehydratase" evidence="1">
    <location>
        <begin position="3"/>
        <end position="226"/>
    </location>
</feature>
<evidence type="ECO:0000313" key="2">
    <source>
        <dbReference type="EMBL" id="MBP2624153.1"/>
    </source>
</evidence>
<evidence type="ECO:0000313" key="3">
    <source>
        <dbReference type="Proteomes" id="UP001519296"/>
    </source>
</evidence>
<name>A0ABS5B6L8_9STRE</name>
<keyword evidence="3" id="KW-1185">Reference proteome</keyword>
<dbReference type="PANTHER" id="PTHR43245:SF51">
    <property type="entry name" value="SHORT CHAIN DEHYDROGENASE_REDUCTASE FAMILY 42E, MEMBER 2"/>
    <property type="match status" value="1"/>
</dbReference>
<dbReference type="InterPro" id="IPR050177">
    <property type="entry name" value="Lipid_A_modif_metabolic_enz"/>
</dbReference>
<dbReference type="InterPro" id="IPR001509">
    <property type="entry name" value="Epimerase_deHydtase"/>
</dbReference>